<gene>
    <name evidence="2" type="ORF">HETSPECPRED_009788</name>
</gene>
<dbReference type="OrthoDB" id="4850190at2759"/>
<proteinExistence type="predicted"/>
<dbReference type="AlphaFoldDB" id="A0A8H3G2G4"/>
<dbReference type="Proteomes" id="UP000664521">
    <property type="component" value="Unassembled WGS sequence"/>
</dbReference>
<comment type="caution">
    <text evidence="2">The sequence shown here is derived from an EMBL/GenBank/DDBJ whole genome shotgun (WGS) entry which is preliminary data.</text>
</comment>
<feature type="chain" id="PRO_5034195758" evidence="1">
    <location>
        <begin position="19"/>
        <end position="221"/>
    </location>
</feature>
<dbReference type="EMBL" id="CAJPDS010000083">
    <property type="protein sequence ID" value="CAF9935442.1"/>
    <property type="molecule type" value="Genomic_DNA"/>
</dbReference>
<evidence type="ECO:0000256" key="1">
    <source>
        <dbReference type="SAM" id="SignalP"/>
    </source>
</evidence>
<name>A0A8H3G2G4_9LECA</name>
<protein>
    <submittedName>
        <fullName evidence="2">Uncharacterized protein</fullName>
    </submittedName>
</protein>
<keyword evidence="3" id="KW-1185">Reference proteome</keyword>
<feature type="signal peptide" evidence="1">
    <location>
        <begin position="1"/>
        <end position="18"/>
    </location>
</feature>
<organism evidence="2 3">
    <name type="scientific">Heterodermia speciosa</name>
    <dbReference type="NCBI Taxonomy" id="116794"/>
    <lineage>
        <taxon>Eukaryota</taxon>
        <taxon>Fungi</taxon>
        <taxon>Dikarya</taxon>
        <taxon>Ascomycota</taxon>
        <taxon>Pezizomycotina</taxon>
        <taxon>Lecanoromycetes</taxon>
        <taxon>OSLEUM clade</taxon>
        <taxon>Lecanoromycetidae</taxon>
        <taxon>Caliciales</taxon>
        <taxon>Physciaceae</taxon>
        <taxon>Heterodermia</taxon>
    </lineage>
</organism>
<accession>A0A8H3G2G4</accession>
<evidence type="ECO:0000313" key="3">
    <source>
        <dbReference type="Proteomes" id="UP000664521"/>
    </source>
</evidence>
<reference evidence="2" key="1">
    <citation type="submission" date="2021-03" db="EMBL/GenBank/DDBJ databases">
        <authorList>
            <person name="Tagirdzhanova G."/>
        </authorList>
    </citation>
    <scope>NUCLEOTIDE SEQUENCE</scope>
</reference>
<keyword evidence="1" id="KW-0732">Signal</keyword>
<evidence type="ECO:0000313" key="2">
    <source>
        <dbReference type="EMBL" id="CAF9935442.1"/>
    </source>
</evidence>
<sequence length="221" mass="21610">MHLFLTVTFFALAQSTLAQLNASTISNANQLNQAVSAIAASYFPSSILPSLAVAIGAASVTGDPHLLVSNLATESTPPAFLSALPTPYQTRLQHAESKISSLRAAVDSLTAPPTATPITINGTVVTGNITLVRVTGTGSNNKTFATTVPAEIINGTTITSGVVGGTFGVTPSSSVASASGAAGSSAAGAGGSSSSSGFAMPTKVPVAAAGLLGVLGLLAAL</sequence>